<comment type="subcellular location">
    <subcellularLocation>
        <location evidence="1">Membrane</location>
        <topology evidence="1">Multi-pass membrane protein</topology>
    </subcellularLocation>
</comment>
<evidence type="ECO:0000256" key="1">
    <source>
        <dbReference type="ARBA" id="ARBA00004141"/>
    </source>
</evidence>
<reference evidence="6 7" key="1">
    <citation type="submission" date="2016-05" db="EMBL/GenBank/DDBJ databases">
        <title>A degradative enzymes factory behind the ericoid mycorrhizal symbiosis.</title>
        <authorList>
            <consortium name="DOE Joint Genome Institute"/>
            <person name="Martino E."/>
            <person name="Morin E."/>
            <person name="Grelet G."/>
            <person name="Kuo A."/>
            <person name="Kohler A."/>
            <person name="Daghino S."/>
            <person name="Barry K."/>
            <person name="Choi C."/>
            <person name="Cichocki N."/>
            <person name="Clum A."/>
            <person name="Copeland A."/>
            <person name="Hainaut M."/>
            <person name="Haridas S."/>
            <person name="Labutti K."/>
            <person name="Lindquist E."/>
            <person name="Lipzen A."/>
            <person name="Khouja H.-R."/>
            <person name="Murat C."/>
            <person name="Ohm R."/>
            <person name="Olson A."/>
            <person name="Spatafora J."/>
            <person name="Veneault-Fourrey C."/>
            <person name="Henrissat B."/>
            <person name="Grigoriev I."/>
            <person name="Martin F."/>
            <person name="Perotto S."/>
        </authorList>
    </citation>
    <scope>NUCLEOTIDE SEQUENCE [LARGE SCALE GENOMIC DNA]</scope>
    <source>
        <strain evidence="6 7">UAMH 7357</strain>
    </source>
</reference>
<evidence type="ECO:0000256" key="5">
    <source>
        <dbReference type="SAM" id="Phobius"/>
    </source>
</evidence>
<evidence type="ECO:0000256" key="2">
    <source>
        <dbReference type="ARBA" id="ARBA00022692"/>
    </source>
</evidence>
<gene>
    <name evidence="6" type="ORF">NA56DRAFT_679845</name>
</gene>
<keyword evidence="3 5" id="KW-1133">Transmembrane helix</keyword>
<dbReference type="EMBL" id="KZ613485">
    <property type="protein sequence ID" value="PMD20337.1"/>
    <property type="molecule type" value="Genomic_DNA"/>
</dbReference>
<feature type="transmembrane region" description="Helical" evidence="5">
    <location>
        <begin position="222"/>
        <end position="240"/>
    </location>
</feature>
<protein>
    <submittedName>
        <fullName evidence="6">Putative RTA1 domain protein</fullName>
    </submittedName>
</protein>
<dbReference type="GO" id="GO:0005886">
    <property type="term" value="C:plasma membrane"/>
    <property type="evidence" value="ECO:0007669"/>
    <property type="project" value="TreeGrafter"/>
</dbReference>
<dbReference type="InterPro" id="IPR007568">
    <property type="entry name" value="RTA1"/>
</dbReference>
<evidence type="ECO:0000313" key="6">
    <source>
        <dbReference type="EMBL" id="PMD20337.1"/>
    </source>
</evidence>
<feature type="transmembrane region" description="Helical" evidence="5">
    <location>
        <begin position="31"/>
        <end position="51"/>
    </location>
</feature>
<dbReference type="Pfam" id="PF04479">
    <property type="entry name" value="RTA1"/>
    <property type="match status" value="2"/>
</dbReference>
<proteinExistence type="predicted"/>
<keyword evidence="7" id="KW-1185">Reference proteome</keyword>
<dbReference type="PANTHER" id="PTHR31465:SF9">
    <property type="entry name" value="SPHINGOID LONG-CHAIN BASE TRANSPORTER RSB1"/>
    <property type="match status" value="1"/>
</dbReference>
<dbReference type="STRING" id="1745343.A0A2J6Q243"/>
<dbReference type="PANTHER" id="PTHR31465">
    <property type="entry name" value="PROTEIN RTA1-RELATED"/>
    <property type="match status" value="1"/>
</dbReference>
<keyword evidence="4 5" id="KW-0472">Membrane</keyword>
<dbReference type="OrthoDB" id="4521223at2759"/>
<feature type="transmembrane region" description="Helical" evidence="5">
    <location>
        <begin position="57"/>
        <end position="76"/>
    </location>
</feature>
<evidence type="ECO:0000256" key="4">
    <source>
        <dbReference type="ARBA" id="ARBA00023136"/>
    </source>
</evidence>
<name>A0A2J6Q243_9HELO</name>
<keyword evidence="2 5" id="KW-0812">Transmembrane</keyword>
<feature type="transmembrane region" description="Helical" evidence="5">
    <location>
        <begin position="88"/>
        <end position="118"/>
    </location>
</feature>
<dbReference type="Proteomes" id="UP000235672">
    <property type="component" value="Unassembled WGS sequence"/>
</dbReference>
<dbReference type="GO" id="GO:0000324">
    <property type="term" value="C:fungal-type vacuole"/>
    <property type="evidence" value="ECO:0007669"/>
    <property type="project" value="TreeGrafter"/>
</dbReference>
<feature type="transmembrane region" description="Helical" evidence="5">
    <location>
        <begin position="184"/>
        <end position="202"/>
    </location>
</feature>
<organism evidence="6 7">
    <name type="scientific">Hyaloscypha hepaticicola</name>
    <dbReference type="NCBI Taxonomy" id="2082293"/>
    <lineage>
        <taxon>Eukaryota</taxon>
        <taxon>Fungi</taxon>
        <taxon>Dikarya</taxon>
        <taxon>Ascomycota</taxon>
        <taxon>Pezizomycotina</taxon>
        <taxon>Leotiomycetes</taxon>
        <taxon>Helotiales</taxon>
        <taxon>Hyaloscyphaceae</taxon>
        <taxon>Hyaloscypha</taxon>
    </lineage>
</organism>
<accession>A0A2J6Q243</accession>
<sequence length="261" mass="29181">MSVAASNDTYIICTLDTCPIKDAFVEYIPSLAGNATYLSIFAILWCAQMYQGIRYRTWGFLTSIAVGSLLEIAGYLGRILLHSDPFNFNYFLVYLICLTIGPTFLSAALYLCLARIIVVYGTQLSRFQPQYFNAGVHIMVAGLALQVFSLVVFMFLCLEFAWYARGARKDERFVDLRRTGAFRVFKYALAVSTIAIFIRSLYRVIELSGGFGGALANNQATFMVLEGPMVIIAVLAMTLFHPGMCFNAHWAAAGWTLRKKH</sequence>
<evidence type="ECO:0000256" key="3">
    <source>
        <dbReference type="ARBA" id="ARBA00022989"/>
    </source>
</evidence>
<feature type="transmembrane region" description="Helical" evidence="5">
    <location>
        <begin position="138"/>
        <end position="163"/>
    </location>
</feature>
<dbReference type="AlphaFoldDB" id="A0A2J6Q243"/>
<evidence type="ECO:0000313" key="7">
    <source>
        <dbReference type="Proteomes" id="UP000235672"/>
    </source>
</evidence>